<gene>
    <name evidence="1" type="ORF">CVT25_010070</name>
</gene>
<evidence type="ECO:0000313" key="2">
    <source>
        <dbReference type="Proteomes" id="UP000283269"/>
    </source>
</evidence>
<evidence type="ECO:0000313" key="1">
    <source>
        <dbReference type="EMBL" id="PPQ85297.1"/>
    </source>
</evidence>
<accession>A0A409X3G7</accession>
<dbReference type="AlphaFoldDB" id="A0A409X3G7"/>
<name>A0A409X3G7_PSICY</name>
<sequence>MAGCSLYKLVSRHKWLLPERPRIQQCSSQHLEVSVGGHAVDPEVGSKVLLEGNYFNTVQPFVI</sequence>
<reference evidence="1 2" key="1">
    <citation type="journal article" date="2018" name="Evol. Lett.">
        <title>Horizontal gene cluster transfer increased hallucinogenic mushroom diversity.</title>
        <authorList>
            <person name="Reynolds H.T."/>
            <person name="Vijayakumar V."/>
            <person name="Gluck-Thaler E."/>
            <person name="Korotkin H.B."/>
            <person name="Matheny P.B."/>
            <person name="Slot J.C."/>
        </authorList>
    </citation>
    <scope>NUCLEOTIDE SEQUENCE [LARGE SCALE GENOMIC DNA]</scope>
    <source>
        <strain evidence="1 2">2631</strain>
    </source>
</reference>
<dbReference type="OrthoDB" id="1637350at2759"/>
<keyword evidence="2" id="KW-1185">Reference proteome</keyword>
<proteinExistence type="predicted"/>
<dbReference type="InParanoid" id="A0A409X3G7"/>
<organism evidence="1 2">
    <name type="scientific">Psilocybe cyanescens</name>
    <dbReference type="NCBI Taxonomy" id="93625"/>
    <lineage>
        <taxon>Eukaryota</taxon>
        <taxon>Fungi</taxon>
        <taxon>Dikarya</taxon>
        <taxon>Basidiomycota</taxon>
        <taxon>Agaricomycotina</taxon>
        <taxon>Agaricomycetes</taxon>
        <taxon>Agaricomycetidae</taxon>
        <taxon>Agaricales</taxon>
        <taxon>Agaricineae</taxon>
        <taxon>Strophariaceae</taxon>
        <taxon>Psilocybe</taxon>
    </lineage>
</organism>
<dbReference type="Proteomes" id="UP000283269">
    <property type="component" value="Unassembled WGS sequence"/>
</dbReference>
<comment type="caution">
    <text evidence="1">The sequence shown here is derived from an EMBL/GenBank/DDBJ whole genome shotgun (WGS) entry which is preliminary data.</text>
</comment>
<protein>
    <submittedName>
        <fullName evidence="1">Uncharacterized protein</fullName>
    </submittedName>
</protein>
<dbReference type="EMBL" id="NHYD01002737">
    <property type="protein sequence ID" value="PPQ85297.1"/>
    <property type="molecule type" value="Genomic_DNA"/>
</dbReference>